<gene>
    <name evidence="6" type="ordered locus">SPD_0948</name>
</gene>
<dbReference type="SMR" id="A0A0H2ZPT1"/>
<dbReference type="GO" id="GO:0046872">
    <property type="term" value="F:metal ion binding"/>
    <property type="evidence" value="ECO:0007669"/>
    <property type="project" value="InterPro"/>
</dbReference>
<evidence type="ECO:0000259" key="5">
    <source>
        <dbReference type="PROSITE" id="PS50975"/>
    </source>
</evidence>
<dbReference type="InterPro" id="IPR013815">
    <property type="entry name" value="ATP_grasp_subdomain_1"/>
</dbReference>
<dbReference type="AlphaFoldDB" id="A0A0H2ZPT1"/>
<dbReference type="RefSeq" id="WP_000238677.1">
    <property type="nucleotide sequence ID" value="NC_008533.2"/>
</dbReference>
<dbReference type="PANTHER" id="PTHR43585">
    <property type="entry name" value="FUMIPYRROLE BIOSYNTHESIS PROTEIN C"/>
    <property type="match status" value="1"/>
</dbReference>
<dbReference type="HOGENOM" id="CLU_029016_4_1_9"/>
<dbReference type="InterPro" id="IPR052032">
    <property type="entry name" value="ATP-dep_AA_Ligase"/>
</dbReference>
<organism evidence="6 7">
    <name type="scientific">Streptococcus pneumoniae serotype 2 (strain D39 / NCTC 7466)</name>
    <dbReference type="NCBI Taxonomy" id="373153"/>
    <lineage>
        <taxon>Bacteria</taxon>
        <taxon>Bacillati</taxon>
        <taxon>Bacillota</taxon>
        <taxon>Bacilli</taxon>
        <taxon>Lactobacillales</taxon>
        <taxon>Streptococcaceae</taxon>
        <taxon>Streptococcus</taxon>
    </lineage>
</organism>
<dbReference type="InterPro" id="IPR011761">
    <property type="entry name" value="ATP-grasp"/>
</dbReference>
<feature type="domain" description="ATP-grasp" evidence="5">
    <location>
        <begin position="114"/>
        <end position="305"/>
    </location>
</feature>
<reference evidence="6 7" key="1">
    <citation type="journal article" date="2007" name="J. Bacteriol.">
        <title>Genome sequence of Avery's virulent serotype 2 strain D39 of Streptococcus pneumoniae and comparison with that of unencapsulated laboratory strain R6.</title>
        <authorList>
            <person name="Lanie J.A."/>
            <person name="Ng W.L."/>
            <person name="Kazmierczak K.M."/>
            <person name="Andrzejewski T.M."/>
            <person name="Davidsen T.M."/>
            <person name="Wayne K.J."/>
            <person name="Tettelin H."/>
            <person name="Glass J.I."/>
            <person name="Winkler M.E."/>
        </authorList>
    </citation>
    <scope>NUCLEOTIDE SEQUENCE [LARGE SCALE GENOMIC DNA]</scope>
    <source>
        <strain evidence="7">D39 / NCTC 7466</strain>
    </source>
</reference>
<dbReference type="InterPro" id="IPR003806">
    <property type="entry name" value="ATP-grasp_PylC-type"/>
</dbReference>
<dbReference type="Gene3D" id="3.40.50.20">
    <property type="match status" value="1"/>
</dbReference>
<evidence type="ECO:0000256" key="2">
    <source>
        <dbReference type="ARBA" id="ARBA00022741"/>
    </source>
</evidence>
<dbReference type="Gene3D" id="3.30.1490.20">
    <property type="entry name" value="ATP-grasp fold, A domain"/>
    <property type="match status" value="1"/>
</dbReference>
<evidence type="ECO:0000256" key="3">
    <source>
        <dbReference type="ARBA" id="ARBA00022840"/>
    </source>
</evidence>
<keyword evidence="3 4" id="KW-0067">ATP-binding</keyword>
<protein>
    <recommendedName>
        <fullName evidence="5">ATP-grasp domain-containing protein</fullName>
    </recommendedName>
</protein>
<dbReference type="PANTHER" id="PTHR43585:SF2">
    <property type="entry name" value="ATP-GRASP ENZYME FSQD"/>
    <property type="match status" value="1"/>
</dbReference>
<dbReference type="KEGG" id="spd:SPD_0948"/>
<accession>A0A0H2ZPT1</accession>
<evidence type="ECO:0000256" key="4">
    <source>
        <dbReference type="PROSITE-ProRule" id="PRU00409"/>
    </source>
</evidence>
<keyword evidence="7" id="KW-1185">Reference proteome</keyword>
<dbReference type="GO" id="GO:0016874">
    <property type="term" value="F:ligase activity"/>
    <property type="evidence" value="ECO:0007669"/>
    <property type="project" value="UniProtKB-KW"/>
</dbReference>
<proteinExistence type="predicted"/>
<evidence type="ECO:0000313" key="7">
    <source>
        <dbReference type="Proteomes" id="UP000001452"/>
    </source>
</evidence>
<keyword evidence="2 4" id="KW-0547">Nucleotide-binding</keyword>
<dbReference type="BioCyc" id="SPNE373153:G1G6V-1039-MONOMER"/>
<dbReference type="PaxDb" id="373153-SPD_0948"/>
<name>A0A0H2ZPT1_STRP2</name>
<dbReference type="EMBL" id="CP000410">
    <property type="protein sequence ID" value="ABJ55285.1"/>
    <property type="molecule type" value="Genomic_DNA"/>
</dbReference>
<dbReference type="Proteomes" id="UP000001452">
    <property type="component" value="Chromosome"/>
</dbReference>
<dbReference type="Pfam" id="PF02655">
    <property type="entry name" value="ATP-grasp_3"/>
    <property type="match status" value="1"/>
</dbReference>
<dbReference type="eggNOG" id="COG1181">
    <property type="taxonomic scope" value="Bacteria"/>
</dbReference>
<evidence type="ECO:0000256" key="1">
    <source>
        <dbReference type="ARBA" id="ARBA00022598"/>
    </source>
</evidence>
<dbReference type="PROSITE" id="PS50975">
    <property type="entry name" value="ATP_GRASP"/>
    <property type="match status" value="1"/>
</dbReference>
<dbReference type="Gene3D" id="3.30.470.20">
    <property type="entry name" value="ATP-grasp fold, B domain"/>
    <property type="match status" value="1"/>
</dbReference>
<evidence type="ECO:0000313" key="6">
    <source>
        <dbReference type="EMBL" id="ABJ55285.1"/>
    </source>
</evidence>
<sequence length="399" mass="45863">MVKIAIINQFSPRVCDYKAIKELEDKKYEIEIFTKARFKSYYEDSKFKCYFYDNLLDNQNYIFDIIDSHSKKPFTYIVATHEFDIVLAAKIRKLLGISGQNIDSANGFRDKYIMKKYLEKAVSLPKYAEINDCVDLIEFTDNKKYPFVVKPRLGAGSIGVTIIQNKSELKDFISSPLSQNLMVETFTNGEMYHVDGLFKDNEMLLYSVSKYFNDCLSFKTNTPLGSYMIDDSNPLSRKLYDATLKVLTKIPTPNHTIPFHAEFFVDGEKVTFCEIASRVGGGLINDSFKLLTNIDLQKTFVKSQIGIDYLNIIKSDKRTAWITIPPKEGELLSVNLYKDSWVEKVNFDETSIGRRYSGGDYSASALIAYLISGTDEDDLKNKILHIIEWQDKNTIYKEK</sequence>
<keyword evidence="1" id="KW-0436">Ligase</keyword>
<dbReference type="SUPFAM" id="SSF56059">
    <property type="entry name" value="Glutathione synthetase ATP-binding domain-like"/>
    <property type="match status" value="1"/>
</dbReference>
<dbReference type="GO" id="GO:0005524">
    <property type="term" value="F:ATP binding"/>
    <property type="evidence" value="ECO:0007669"/>
    <property type="project" value="UniProtKB-UniRule"/>
</dbReference>